<keyword evidence="15" id="KW-1185">Reference proteome</keyword>
<dbReference type="SUPFAM" id="SSF54534">
    <property type="entry name" value="FKBP-like"/>
    <property type="match status" value="1"/>
</dbReference>
<evidence type="ECO:0000256" key="6">
    <source>
        <dbReference type="ARBA" id="ARBA00023110"/>
    </source>
</evidence>
<keyword evidence="7 11" id="KW-0472">Membrane</keyword>
<evidence type="ECO:0000256" key="7">
    <source>
        <dbReference type="ARBA" id="ARBA00023136"/>
    </source>
</evidence>
<dbReference type="PANTHER" id="PTHR47245">
    <property type="entry name" value="PEPTIDYLPROLYL ISOMERASE"/>
    <property type="match status" value="1"/>
</dbReference>
<keyword evidence="9 11" id="KW-0413">Isomerase</keyword>
<dbReference type="InterPro" id="IPR000297">
    <property type="entry name" value="PPIase_PpiC"/>
</dbReference>
<dbReference type="STRING" id="1304284.L21TH_1957"/>
<name>R1CTL4_9FIRM</name>
<evidence type="ECO:0000256" key="4">
    <source>
        <dbReference type="ARBA" id="ARBA00022475"/>
    </source>
</evidence>
<evidence type="ECO:0000256" key="12">
    <source>
        <dbReference type="SAM" id="Coils"/>
    </source>
</evidence>
<keyword evidence="8 11" id="KW-0564">Palmitate</keyword>
<dbReference type="PANTHER" id="PTHR47245:SF1">
    <property type="entry name" value="FOLDASE PROTEIN PRSA"/>
    <property type="match status" value="1"/>
</dbReference>
<dbReference type="InterPro" id="IPR023059">
    <property type="entry name" value="Foldase_PrsA"/>
</dbReference>
<dbReference type="GO" id="GO:0005886">
    <property type="term" value="C:plasma membrane"/>
    <property type="evidence" value="ECO:0007669"/>
    <property type="project" value="UniProtKB-SubCell"/>
</dbReference>
<keyword evidence="10 11" id="KW-0449">Lipoprotein</keyword>
<keyword evidence="4 11" id="KW-1003">Cell membrane</keyword>
<dbReference type="Gene3D" id="1.10.4030.10">
    <property type="entry name" value="Porin chaperone SurA, peptide-binding domain"/>
    <property type="match status" value="1"/>
</dbReference>
<evidence type="ECO:0000259" key="13">
    <source>
        <dbReference type="PROSITE" id="PS50198"/>
    </source>
</evidence>
<feature type="domain" description="PpiC" evidence="13">
    <location>
        <begin position="162"/>
        <end position="252"/>
    </location>
</feature>
<dbReference type="GO" id="GO:0006457">
    <property type="term" value="P:protein folding"/>
    <property type="evidence" value="ECO:0007669"/>
    <property type="project" value="UniProtKB-UniRule"/>
</dbReference>
<dbReference type="InterPro" id="IPR027304">
    <property type="entry name" value="Trigger_fact/SurA_dom_sf"/>
</dbReference>
<keyword evidence="5 11" id="KW-0732">Signal</keyword>
<dbReference type="PATRIC" id="fig|1304284.3.peg.1923"/>
<evidence type="ECO:0000256" key="2">
    <source>
        <dbReference type="ARBA" id="ARBA00004193"/>
    </source>
</evidence>
<evidence type="ECO:0000256" key="11">
    <source>
        <dbReference type="HAMAP-Rule" id="MF_01145"/>
    </source>
</evidence>
<dbReference type="EC" id="5.2.1.8" evidence="11"/>
<dbReference type="Pfam" id="PF00639">
    <property type="entry name" value="Rotamase"/>
    <property type="match status" value="1"/>
</dbReference>
<comment type="caution">
    <text evidence="14">The sequence shown here is derived from an EMBL/GenBank/DDBJ whole genome shotgun (WGS) entry which is preliminary data.</text>
</comment>
<comment type="similarity">
    <text evidence="3 11">Belongs to the PrsA family.</text>
</comment>
<dbReference type="EMBL" id="ARZA01000212">
    <property type="protein sequence ID" value="EOD00014.1"/>
    <property type="molecule type" value="Genomic_DNA"/>
</dbReference>
<dbReference type="SUPFAM" id="SSF109998">
    <property type="entry name" value="Triger factor/SurA peptide-binding domain-like"/>
    <property type="match status" value="1"/>
</dbReference>
<keyword evidence="12" id="KW-0175">Coiled coil</keyword>
<dbReference type="InterPro" id="IPR023058">
    <property type="entry name" value="PPIase_PpiC_CS"/>
</dbReference>
<evidence type="ECO:0000256" key="5">
    <source>
        <dbReference type="ARBA" id="ARBA00022729"/>
    </source>
</evidence>
<dbReference type="InterPro" id="IPR046357">
    <property type="entry name" value="PPIase_dom_sf"/>
</dbReference>
<comment type="catalytic activity">
    <reaction evidence="1 11">
        <text>[protein]-peptidylproline (omega=180) = [protein]-peptidylproline (omega=0)</text>
        <dbReference type="Rhea" id="RHEA:16237"/>
        <dbReference type="Rhea" id="RHEA-COMP:10747"/>
        <dbReference type="Rhea" id="RHEA-COMP:10748"/>
        <dbReference type="ChEBI" id="CHEBI:83833"/>
        <dbReference type="ChEBI" id="CHEBI:83834"/>
        <dbReference type="EC" id="5.2.1.8"/>
    </reaction>
</comment>
<dbReference type="PROSITE" id="PS01096">
    <property type="entry name" value="PPIC_PPIASE_1"/>
    <property type="match status" value="1"/>
</dbReference>
<accession>R1CTL4</accession>
<feature type="coiled-coil region" evidence="12">
    <location>
        <begin position="71"/>
        <end position="98"/>
    </location>
</feature>
<dbReference type="Pfam" id="PF13624">
    <property type="entry name" value="SurA_N_3"/>
    <property type="match status" value="1"/>
</dbReference>
<evidence type="ECO:0000256" key="9">
    <source>
        <dbReference type="ARBA" id="ARBA00023235"/>
    </source>
</evidence>
<sequence>MIKKFTKGKVRTSILIITLLALMLVVSACSNGGKVSDNSVVAKVNGESITKDELYEALVKQNGEKVLEGLITEKVIELEAAKENIKVSQEEIDNRISDIIGEYGDEEQFKQMVESYGYTMDDVKNDIKRSIKIEKLLEPQIEISEEEMKAFFEQNKQSFGTEEQVKASHILVESEEQAREIKEKLDANEDFAKLAKEYSIDTYSAENGGDLGFFKRGEMVPEFEEAAFSLEVGEISEPVKSQFGYHIIKVEDKKEAKEPNYEESKEKVRETIFQQKVSAEYNGWIQEKLNEYEIERMLNK</sequence>
<dbReference type="GO" id="GO:0003755">
    <property type="term" value="F:peptidyl-prolyl cis-trans isomerase activity"/>
    <property type="evidence" value="ECO:0007669"/>
    <property type="project" value="UniProtKB-UniRule"/>
</dbReference>
<organism evidence="14 15">
    <name type="scientific">Caldisalinibacter kiritimatiensis</name>
    <dbReference type="NCBI Taxonomy" id="1304284"/>
    <lineage>
        <taxon>Bacteria</taxon>
        <taxon>Bacillati</taxon>
        <taxon>Bacillota</taxon>
        <taxon>Tissierellia</taxon>
        <taxon>Tissierellales</taxon>
        <taxon>Thermohalobacteraceae</taxon>
        <taxon>Caldisalinibacter</taxon>
    </lineage>
</organism>
<dbReference type="Gene3D" id="3.10.50.40">
    <property type="match status" value="1"/>
</dbReference>
<dbReference type="InterPro" id="IPR050245">
    <property type="entry name" value="PrsA_foldase"/>
</dbReference>
<gene>
    <name evidence="11" type="primary">prsA</name>
    <name evidence="14" type="ORF">L21TH_1957</name>
</gene>
<evidence type="ECO:0000256" key="3">
    <source>
        <dbReference type="ARBA" id="ARBA00006071"/>
    </source>
</evidence>
<dbReference type="AlphaFoldDB" id="R1CTL4"/>
<evidence type="ECO:0000313" key="15">
    <source>
        <dbReference type="Proteomes" id="UP000013378"/>
    </source>
</evidence>
<dbReference type="PROSITE" id="PS50198">
    <property type="entry name" value="PPIC_PPIASE_2"/>
    <property type="match status" value="1"/>
</dbReference>
<proteinExistence type="inferred from homology"/>
<dbReference type="HAMAP" id="MF_01145">
    <property type="entry name" value="Foldase_PrsA"/>
    <property type="match status" value="1"/>
</dbReference>
<comment type="subcellular location">
    <subcellularLocation>
        <location evidence="2 11">Cell membrane</location>
        <topology evidence="2 11">Lipid-anchor</topology>
    </subcellularLocation>
</comment>
<comment type="function">
    <text evidence="11">Plays a major role in protein secretion by helping the post-translocational extracellular folding of several secreted proteins.</text>
</comment>
<evidence type="ECO:0000256" key="1">
    <source>
        <dbReference type="ARBA" id="ARBA00000971"/>
    </source>
</evidence>
<reference evidence="14 15" key="1">
    <citation type="journal article" date="2015" name="Geomicrobiol. J.">
        <title>Caldisalinibacter kiritimatiensis gen. nov., sp. nov., a moderately thermohalophilic thiosulfate-reducing bacterium from a hypersaline microbial mat.</title>
        <authorList>
            <person name="Ben Hania W."/>
            <person name="Joseph M."/>
            <person name="Fiebig A."/>
            <person name="Bunk B."/>
            <person name="Klenk H.-P."/>
            <person name="Fardeau M.-L."/>
            <person name="Spring S."/>
        </authorList>
    </citation>
    <scope>NUCLEOTIDE SEQUENCE [LARGE SCALE GENOMIC DNA]</scope>
    <source>
        <strain evidence="14 15">L21-TH-D2</strain>
    </source>
</reference>
<dbReference type="PROSITE" id="PS51257">
    <property type="entry name" value="PROKAR_LIPOPROTEIN"/>
    <property type="match status" value="1"/>
</dbReference>
<dbReference type="eggNOG" id="COG0760">
    <property type="taxonomic scope" value="Bacteria"/>
</dbReference>
<protein>
    <recommendedName>
        <fullName evidence="11">Foldase protein PrsA</fullName>
        <ecNumber evidence="11">5.2.1.8</ecNumber>
    </recommendedName>
</protein>
<evidence type="ECO:0000256" key="10">
    <source>
        <dbReference type="ARBA" id="ARBA00023288"/>
    </source>
</evidence>
<evidence type="ECO:0000256" key="8">
    <source>
        <dbReference type="ARBA" id="ARBA00023139"/>
    </source>
</evidence>
<dbReference type="Proteomes" id="UP000013378">
    <property type="component" value="Unassembled WGS sequence"/>
</dbReference>
<evidence type="ECO:0000313" key="14">
    <source>
        <dbReference type="EMBL" id="EOD00014.1"/>
    </source>
</evidence>
<keyword evidence="6 11" id="KW-0697">Rotamase</keyword>
<dbReference type="RefSeq" id="WP_006314958.1">
    <property type="nucleotide sequence ID" value="NZ_ARZA01000212.1"/>
</dbReference>